<keyword evidence="4 5" id="KW-0472">Membrane</keyword>
<dbReference type="EMBL" id="CAJVCH010272155">
    <property type="protein sequence ID" value="CAG7734587.1"/>
    <property type="molecule type" value="Genomic_DNA"/>
</dbReference>
<feature type="non-terminal residue" evidence="7">
    <location>
        <position position="122"/>
    </location>
</feature>
<accession>A0A8J2KDM8</accession>
<comment type="subcellular location">
    <subcellularLocation>
        <location evidence="1">Membrane</location>
        <topology evidence="1">Multi-pass membrane protein</topology>
    </subcellularLocation>
</comment>
<evidence type="ECO:0000256" key="5">
    <source>
        <dbReference type="SAM" id="Phobius"/>
    </source>
</evidence>
<evidence type="ECO:0000313" key="7">
    <source>
        <dbReference type="EMBL" id="CAG7734587.1"/>
    </source>
</evidence>
<feature type="transmembrane region" description="Helical" evidence="5">
    <location>
        <begin position="40"/>
        <end position="60"/>
    </location>
</feature>
<dbReference type="OrthoDB" id="5967113at2759"/>
<dbReference type="Proteomes" id="UP000708208">
    <property type="component" value="Unassembled WGS sequence"/>
</dbReference>
<dbReference type="InterPro" id="IPR050332">
    <property type="entry name" value="GPCR_2"/>
</dbReference>
<evidence type="ECO:0000313" key="8">
    <source>
        <dbReference type="Proteomes" id="UP000708208"/>
    </source>
</evidence>
<gene>
    <name evidence="7" type="ORF">AFUS01_LOCUS22969</name>
</gene>
<reference evidence="7" key="1">
    <citation type="submission" date="2021-06" db="EMBL/GenBank/DDBJ databases">
        <authorList>
            <person name="Hodson N. C."/>
            <person name="Mongue J. A."/>
            <person name="Jaron S. K."/>
        </authorList>
    </citation>
    <scope>NUCLEOTIDE SEQUENCE</scope>
</reference>
<dbReference type="InterPro" id="IPR000832">
    <property type="entry name" value="GPCR_2_secretin-like"/>
</dbReference>
<dbReference type="GO" id="GO:0005886">
    <property type="term" value="C:plasma membrane"/>
    <property type="evidence" value="ECO:0007669"/>
    <property type="project" value="TreeGrafter"/>
</dbReference>
<evidence type="ECO:0000256" key="3">
    <source>
        <dbReference type="ARBA" id="ARBA00022989"/>
    </source>
</evidence>
<keyword evidence="6" id="KW-0732">Signal</keyword>
<evidence type="ECO:0000256" key="1">
    <source>
        <dbReference type="ARBA" id="ARBA00004141"/>
    </source>
</evidence>
<dbReference type="PANTHER" id="PTHR45620:SF17">
    <property type="entry name" value="PDF RECEPTOR"/>
    <property type="match status" value="1"/>
</dbReference>
<keyword evidence="2 5" id="KW-0812">Transmembrane</keyword>
<evidence type="ECO:0000256" key="4">
    <source>
        <dbReference type="ARBA" id="ARBA00023136"/>
    </source>
</evidence>
<keyword evidence="8" id="KW-1185">Reference proteome</keyword>
<protein>
    <recommendedName>
        <fullName evidence="9">G-protein coupled receptors family 2 profile 2 domain-containing protein</fullName>
    </recommendedName>
</protein>
<keyword evidence="3 5" id="KW-1133">Transmembrane helix</keyword>
<feature type="signal peptide" evidence="6">
    <location>
        <begin position="1"/>
        <end position="20"/>
    </location>
</feature>
<evidence type="ECO:0000256" key="2">
    <source>
        <dbReference type="ARBA" id="ARBA00022692"/>
    </source>
</evidence>
<sequence length="122" mass="13259">MGKAVKAALVLLPLLGLTNLLNMLDAPLERSAVVFGLWSYTTHILTSCQGLILACLYCFWNGEVQLAVKKFIRYKVLNGCKSPGGGNRKCSVQMSPMNNNNKGANRAEKNGVKLVVPQPHCV</sequence>
<proteinExistence type="predicted"/>
<dbReference type="Pfam" id="PF00002">
    <property type="entry name" value="7tm_2"/>
    <property type="match status" value="1"/>
</dbReference>
<evidence type="ECO:0000256" key="6">
    <source>
        <dbReference type="SAM" id="SignalP"/>
    </source>
</evidence>
<name>A0A8J2KDM8_9HEXA</name>
<feature type="chain" id="PRO_5035278066" description="G-protein coupled receptors family 2 profile 2 domain-containing protein" evidence="6">
    <location>
        <begin position="21"/>
        <end position="122"/>
    </location>
</feature>
<dbReference type="AlphaFoldDB" id="A0A8J2KDM8"/>
<dbReference type="GO" id="GO:0007188">
    <property type="term" value="P:adenylate cyclase-modulating G protein-coupled receptor signaling pathway"/>
    <property type="evidence" value="ECO:0007669"/>
    <property type="project" value="TreeGrafter"/>
</dbReference>
<dbReference type="PANTHER" id="PTHR45620">
    <property type="entry name" value="PDF RECEPTOR-LIKE PROTEIN-RELATED"/>
    <property type="match status" value="1"/>
</dbReference>
<evidence type="ECO:0008006" key="9">
    <source>
        <dbReference type="Google" id="ProtNLM"/>
    </source>
</evidence>
<comment type="caution">
    <text evidence="7">The sequence shown here is derived from an EMBL/GenBank/DDBJ whole genome shotgun (WGS) entry which is preliminary data.</text>
</comment>
<dbReference type="GO" id="GO:0008528">
    <property type="term" value="F:G protein-coupled peptide receptor activity"/>
    <property type="evidence" value="ECO:0007669"/>
    <property type="project" value="TreeGrafter"/>
</dbReference>
<organism evidence="7 8">
    <name type="scientific">Allacma fusca</name>
    <dbReference type="NCBI Taxonomy" id="39272"/>
    <lineage>
        <taxon>Eukaryota</taxon>
        <taxon>Metazoa</taxon>
        <taxon>Ecdysozoa</taxon>
        <taxon>Arthropoda</taxon>
        <taxon>Hexapoda</taxon>
        <taxon>Collembola</taxon>
        <taxon>Symphypleona</taxon>
        <taxon>Sminthuridae</taxon>
        <taxon>Allacma</taxon>
    </lineage>
</organism>
<feature type="non-terminal residue" evidence="7">
    <location>
        <position position="1"/>
    </location>
</feature>